<dbReference type="InterPro" id="IPR000683">
    <property type="entry name" value="Gfo/Idh/MocA-like_OxRdtase_N"/>
</dbReference>
<dbReference type="SUPFAM" id="SSF55347">
    <property type="entry name" value="Glyceraldehyde-3-phosphate dehydrogenase-like, C-terminal domain"/>
    <property type="match status" value="1"/>
</dbReference>
<gene>
    <name evidence="4" type="ORF">GIY56_13465</name>
</gene>
<dbReference type="AlphaFoldDB" id="A0A6L6HSS6"/>
<keyword evidence="4" id="KW-0808">Transferase</keyword>
<organism evidence="4 5">
    <name type="scientific">Paracoccus lichenicola</name>
    <dbReference type="NCBI Taxonomy" id="2665644"/>
    <lineage>
        <taxon>Bacteria</taxon>
        <taxon>Pseudomonadati</taxon>
        <taxon>Pseudomonadota</taxon>
        <taxon>Alphaproteobacteria</taxon>
        <taxon>Rhodobacterales</taxon>
        <taxon>Paracoccaceae</taxon>
        <taxon>Paracoccus</taxon>
    </lineage>
</organism>
<accession>A0A6L6HSS6</accession>
<evidence type="ECO:0000313" key="5">
    <source>
        <dbReference type="Proteomes" id="UP000481417"/>
    </source>
</evidence>
<feature type="domain" description="GFO/IDH/MocA-like oxidoreductase" evidence="3">
    <location>
        <begin position="510"/>
        <end position="605"/>
    </location>
</feature>
<comment type="caution">
    <text evidence="4">The sequence shown here is derived from an EMBL/GenBank/DDBJ whole genome shotgun (WGS) entry which is preliminary data.</text>
</comment>
<dbReference type="SUPFAM" id="SSF53756">
    <property type="entry name" value="UDP-Glycosyltransferase/glycogen phosphorylase"/>
    <property type="match status" value="1"/>
</dbReference>
<dbReference type="InterPro" id="IPR036291">
    <property type="entry name" value="NAD(P)-bd_dom_sf"/>
</dbReference>
<dbReference type="InterPro" id="IPR055170">
    <property type="entry name" value="GFO_IDH_MocA-like_dom"/>
</dbReference>
<dbReference type="EMBL" id="WMBT01000008">
    <property type="protein sequence ID" value="MTE01293.1"/>
    <property type="molecule type" value="Genomic_DNA"/>
</dbReference>
<evidence type="ECO:0000259" key="2">
    <source>
        <dbReference type="Pfam" id="PF01408"/>
    </source>
</evidence>
<dbReference type="Pfam" id="PF00534">
    <property type="entry name" value="Glycos_transf_1"/>
    <property type="match status" value="1"/>
</dbReference>
<evidence type="ECO:0000259" key="1">
    <source>
        <dbReference type="Pfam" id="PF00534"/>
    </source>
</evidence>
<dbReference type="Proteomes" id="UP000481417">
    <property type="component" value="Unassembled WGS sequence"/>
</dbReference>
<name>A0A6L6HSS6_9RHOB</name>
<keyword evidence="5" id="KW-1185">Reference proteome</keyword>
<protein>
    <submittedName>
        <fullName evidence="4">Glycosyltransferase</fullName>
    </submittedName>
</protein>
<dbReference type="Pfam" id="PF01408">
    <property type="entry name" value="GFO_IDH_MocA"/>
    <property type="match status" value="1"/>
</dbReference>
<dbReference type="SUPFAM" id="SSF51735">
    <property type="entry name" value="NAD(P)-binding Rossmann-fold domains"/>
    <property type="match status" value="1"/>
</dbReference>
<dbReference type="Gene3D" id="3.40.50.720">
    <property type="entry name" value="NAD(P)-binding Rossmann-like Domain"/>
    <property type="match status" value="1"/>
</dbReference>
<sequence length="706" mass="75999">MRWSPWRDGVMRCLLLTDSPEPSGVGEHMLTLARSLPPGMASLGFPDHAAGRALVRRAKAMGLPAQVFAPGDAQRVVAASPARLVHVHAGIGWEGHGLVAAAVRAGRAVVRTEHLPWLLTDAGQIADYARASRGLDAIIAVSDAGAAGWRAALAGMGRRVPVHAVPNGTAALPMRHRGGDGLAMLCVGRFAPQKLHRTLLAALARLHRRGIAARLDLAGQGTDKAQMRRWAARLGLAGHVRFLGRRDDVPALMAASDLLVLPSGFEGLPLVALEAMSIGLPVVATDVTGSAEALGEGHPWLVPPRRSRPLADAMAGALTDPLRRAIVARDGQARWRGHFTADRMAADTLQIYRRVLRQRNEDGMTKTRLGFIGAGGIAHRHFGVLRTMDDVEIAAVCDPDGDRARQAAEATGATAYPDHEAMLEAQDLDAVFICVPPFAHGAPERACIARGLPFFVEKPLSLDIALAEEIASEVEAAGLVTAVGYHWRYLDTMDEARGHLARNPAHLIQGFWLDQTPPPEWWWDQDRSGGQVVEQATHVIDAARFLAGDVTEVFGMAAHRDRADFRGLSVPTATAATLRFASGAIANLSATCLLRWNHRVGLHVFADGMALEISDHDLMVDVGQGRPVRHAHGDPVWREDRDFIEAVQGRENRIRCPYGEALMTHRVALAVSQSARDGALVKMEGLRADPQPIFRPSPAPDAHHAA</sequence>
<proteinExistence type="predicted"/>
<dbReference type="PANTHER" id="PTHR43249:SF1">
    <property type="entry name" value="D-GLUCOSIDE 3-DEHYDROGENASE"/>
    <property type="match status" value="1"/>
</dbReference>
<evidence type="ECO:0000259" key="3">
    <source>
        <dbReference type="Pfam" id="PF22725"/>
    </source>
</evidence>
<dbReference type="GO" id="GO:0000166">
    <property type="term" value="F:nucleotide binding"/>
    <property type="evidence" value="ECO:0007669"/>
    <property type="project" value="InterPro"/>
</dbReference>
<dbReference type="CDD" id="cd03801">
    <property type="entry name" value="GT4_PimA-like"/>
    <property type="match status" value="1"/>
</dbReference>
<dbReference type="Pfam" id="PF22725">
    <property type="entry name" value="GFO_IDH_MocA_C3"/>
    <property type="match status" value="1"/>
</dbReference>
<dbReference type="InterPro" id="IPR001296">
    <property type="entry name" value="Glyco_trans_1"/>
</dbReference>
<reference evidence="4 5" key="1">
    <citation type="submission" date="2019-11" db="EMBL/GenBank/DDBJ databases">
        <authorList>
            <person name="Lang L."/>
        </authorList>
    </citation>
    <scope>NUCLEOTIDE SEQUENCE [LARGE SCALE GENOMIC DNA]</scope>
    <source>
        <strain evidence="4 5">YIM 132242</strain>
    </source>
</reference>
<feature type="domain" description="Glycosyl transferase family 1" evidence="1">
    <location>
        <begin position="183"/>
        <end position="327"/>
    </location>
</feature>
<evidence type="ECO:0000313" key="4">
    <source>
        <dbReference type="EMBL" id="MTE01293.1"/>
    </source>
</evidence>
<feature type="domain" description="Gfo/Idh/MocA-like oxidoreductase N-terminal" evidence="2">
    <location>
        <begin position="368"/>
        <end position="485"/>
    </location>
</feature>
<dbReference type="Gene3D" id="3.30.360.10">
    <property type="entry name" value="Dihydrodipicolinate Reductase, domain 2"/>
    <property type="match status" value="1"/>
</dbReference>
<dbReference type="Gene3D" id="3.40.50.2000">
    <property type="entry name" value="Glycogen Phosphorylase B"/>
    <property type="match status" value="2"/>
</dbReference>
<dbReference type="GO" id="GO:0016757">
    <property type="term" value="F:glycosyltransferase activity"/>
    <property type="evidence" value="ECO:0007669"/>
    <property type="project" value="InterPro"/>
</dbReference>
<dbReference type="PANTHER" id="PTHR43249">
    <property type="entry name" value="UDP-N-ACETYL-2-AMINO-2-DEOXY-D-GLUCURONATE OXIDASE"/>
    <property type="match status" value="1"/>
</dbReference>
<dbReference type="InterPro" id="IPR052515">
    <property type="entry name" value="Gfo/Idh/MocA_Oxidoreductase"/>
</dbReference>